<evidence type="ECO:0000256" key="1">
    <source>
        <dbReference type="SAM" id="SignalP"/>
    </source>
</evidence>
<proteinExistence type="predicted"/>
<comment type="caution">
    <text evidence="2">The sequence shown here is derived from an EMBL/GenBank/DDBJ whole genome shotgun (WGS) entry which is preliminary data.</text>
</comment>
<gene>
    <name evidence="2" type="ORF">ACFQ0F_09880</name>
</gene>
<keyword evidence="3" id="KW-1185">Reference proteome</keyword>
<protein>
    <submittedName>
        <fullName evidence="2">Uncharacterized protein</fullName>
    </submittedName>
</protein>
<feature type="signal peptide" evidence="1">
    <location>
        <begin position="1"/>
        <end position="19"/>
    </location>
</feature>
<dbReference type="RefSeq" id="WP_340675859.1">
    <property type="nucleotide sequence ID" value="NZ_JBHTIT010000001.1"/>
</dbReference>
<dbReference type="Gene3D" id="3.10.450.160">
    <property type="entry name" value="inner membrane protein cigr"/>
    <property type="match status" value="1"/>
</dbReference>
<evidence type="ECO:0000313" key="2">
    <source>
        <dbReference type="EMBL" id="MFD0950694.1"/>
    </source>
</evidence>
<reference evidence="3" key="1">
    <citation type="journal article" date="2019" name="Int. J. Syst. Evol. Microbiol.">
        <title>The Global Catalogue of Microorganisms (GCM) 10K type strain sequencing project: providing services to taxonomists for standard genome sequencing and annotation.</title>
        <authorList>
            <consortium name="The Broad Institute Genomics Platform"/>
            <consortium name="The Broad Institute Genome Sequencing Center for Infectious Disease"/>
            <person name="Wu L."/>
            <person name="Ma J."/>
        </authorList>
    </citation>
    <scope>NUCLEOTIDE SEQUENCE [LARGE SCALE GENOMIC DNA]</scope>
    <source>
        <strain evidence="3">CCUG 63419</strain>
    </source>
</reference>
<accession>A0ABW3HIW4</accession>
<organism evidence="2 3">
    <name type="scientific">Paraperlucidibaca wandonensis</name>
    <dbReference type="NCBI Taxonomy" id="1268273"/>
    <lineage>
        <taxon>Bacteria</taxon>
        <taxon>Pseudomonadati</taxon>
        <taxon>Pseudomonadota</taxon>
        <taxon>Gammaproteobacteria</taxon>
        <taxon>Moraxellales</taxon>
        <taxon>Moraxellaceae</taxon>
        <taxon>Paraperlucidibaca</taxon>
    </lineage>
</organism>
<sequence length="227" mass="22408">MKRTALVAALLVATTSAYALDARINTGLQLAGVSTQAEAGASVDLKAQKDAAKQGATSARDNAINAGLAGVASGKSAAESGHAAADAAKASGTAAVNDAKAQAEAKLGTAQASVAGYKQNAELQIGANDRVALAKHFASGTATSKLMGKMLGSSDANAPAAGYESKLVLGAKLDSSVAKSAVEVDASSVKKLSTQPKGTKLLKVGDHIVRVDAKTNVVVAVAAISPK</sequence>
<feature type="chain" id="PRO_5045693531" evidence="1">
    <location>
        <begin position="20"/>
        <end position="227"/>
    </location>
</feature>
<dbReference type="Proteomes" id="UP001597044">
    <property type="component" value="Unassembled WGS sequence"/>
</dbReference>
<dbReference type="EMBL" id="JBHTIT010000001">
    <property type="protein sequence ID" value="MFD0950694.1"/>
    <property type="molecule type" value="Genomic_DNA"/>
</dbReference>
<name>A0ABW3HIW4_9GAMM</name>
<evidence type="ECO:0000313" key="3">
    <source>
        <dbReference type="Proteomes" id="UP001597044"/>
    </source>
</evidence>
<keyword evidence="1" id="KW-0732">Signal</keyword>